<dbReference type="InterPro" id="IPR018957">
    <property type="entry name" value="Znf_C3HC4_RING-type"/>
</dbReference>
<evidence type="ECO:0000256" key="2">
    <source>
        <dbReference type="ARBA" id="ARBA00022771"/>
    </source>
</evidence>
<dbReference type="Pfam" id="PF00097">
    <property type="entry name" value="zf-C3HC4"/>
    <property type="match status" value="1"/>
</dbReference>
<evidence type="ECO:0000313" key="8">
    <source>
        <dbReference type="EMBL" id="KER34188.1"/>
    </source>
</evidence>
<evidence type="ECO:0000256" key="1">
    <source>
        <dbReference type="ARBA" id="ARBA00022723"/>
    </source>
</evidence>
<dbReference type="InterPro" id="IPR001841">
    <property type="entry name" value="Znf_RING"/>
</dbReference>
<accession>A0A075A3F6</accession>
<dbReference type="Gene3D" id="3.30.160.60">
    <property type="entry name" value="Classic Zinc Finger"/>
    <property type="match status" value="1"/>
</dbReference>
<dbReference type="SUPFAM" id="SSF57850">
    <property type="entry name" value="RING/U-box"/>
    <property type="match status" value="1"/>
</dbReference>
<dbReference type="InterPro" id="IPR000315">
    <property type="entry name" value="Znf_B-box"/>
</dbReference>
<dbReference type="SMART" id="SM00184">
    <property type="entry name" value="RING"/>
    <property type="match status" value="2"/>
</dbReference>
<name>A0A075A3F6_OPIVI</name>
<evidence type="ECO:0000259" key="6">
    <source>
        <dbReference type="PROSITE" id="PS50089"/>
    </source>
</evidence>
<keyword evidence="3" id="KW-0862">Zinc</keyword>
<evidence type="ECO:0000256" key="3">
    <source>
        <dbReference type="ARBA" id="ARBA00022833"/>
    </source>
</evidence>
<feature type="domain" description="B box-type" evidence="7">
    <location>
        <begin position="289"/>
        <end position="330"/>
    </location>
</feature>
<evidence type="ECO:0000256" key="5">
    <source>
        <dbReference type="SAM" id="MobiDB-lite"/>
    </source>
</evidence>
<dbReference type="KEGG" id="ovi:T265_00054"/>
<feature type="region of interest" description="Disordered" evidence="5">
    <location>
        <begin position="226"/>
        <end position="247"/>
    </location>
</feature>
<dbReference type="InterPro" id="IPR017907">
    <property type="entry name" value="Znf_RING_CS"/>
</dbReference>
<evidence type="ECO:0000259" key="7">
    <source>
        <dbReference type="PROSITE" id="PS50119"/>
    </source>
</evidence>
<dbReference type="GO" id="GO:0008270">
    <property type="term" value="F:zinc ion binding"/>
    <property type="evidence" value="ECO:0007669"/>
    <property type="project" value="UniProtKB-KW"/>
</dbReference>
<dbReference type="PANTHER" id="PTHR25462">
    <property type="entry name" value="BONUS, ISOFORM C-RELATED"/>
    <property type="match status" value="1"/>
</dbReference>
<dbReference type="STRING" id="6198.A0A075A3F6"/>
<dbReference type="OrthoDB" id="342730at2759"/>
<keyword evidence="2 4" id="KW-0863">Zinc-finger</keyword>
<reference evidence="8 9" key="1">
    <citation type="submission" date="2013-11" db="EMBL/GenBank/DDBJ databases">
        <title>Opisthorchis viverrini - life in the bile duct.</title>
        <authorList>
            <person name="Young N.D."/>
            <person name="Nagarajan N."/>
            <person name="Lin S.J."/>
            <person name="Korhonen P.K."/>
            <person name="Jex A.R."/>
            <person name="Hall R.S."/>
            <person name="Safavi-Hemami H."/>
            <person name="Kaewkong W."/>
            <person name="Bertrand D."/>
            <person name="Gao S."/>
            <person name="Seet Q."/>
            <person name="Wongkham S."/>
            <person name="Teh B.T."/>
            <person name="Wongkham C."/>
            <person name="Intapan P.M."/>
            <person name="Maleewong W."/>
            <person name="Yang X."/>
            <person name="Hu M."/>
            <person name="Wang Z."/>
            <person name="Hofmann A."/>
            <person name="Sternberg P.W."/>
            <person name="Tan P."/>
            <person name="Wang J."/>
            <person name="Gasser R.B."/>
        </authorList>
    </citation>
    <scope>NUCLEOTIDE SEQUENCE [LARGE SCALE GENOMIC DNA]</scope>
</reference>
<dbReference type="PROSITE" id="PS00518">
    <property type="entry name" value="ZF_RING_1"/>
    <property type="match status" value="1"/>
</dbReference>
<dbReference type="GO" id="GO:0061630">
    <property type="term" value="F:ubiquitin protein ligase activity"/>
    <property type="evidence" value="ECO:0007669"/>
    <property type="project" value="TreeGrafter"/>
</dbReference>
<evidence type="ECO:0000256" key="4">
    <source>
        <dbReference type="PROSITE-ProRule" id="PRU00024"/>
    </source>
</evidence>
<keyword evidence="9" id="KW-1185">Reference proteome</keyword>
<dbReference type="EMBL" id="KL596619">
    <property type="protein sequence ID" value="KER34188.1"/>
    <property type="molecule type" value="Genomic_DNA"/>
</dbReference>
<dbReference type="PROSITE" id="PS50119">
    <property type="entry name" value="ZF_BBOX"/>
    <property type="match status" value="1"/>
</dbReference>
<keyword evidence="1" id="KW-0479">Metal-binding</keyword>
<evidence type="ECO:0000313" key="9">
    <source>
        <dbReference type="Proteomes" id="UP000054324"/>
    </source>
</evidence>
<dbReference type="GeneID" id="20314242"/>
<protein>
    <recommendedName>
        <fullName evidence="10">B-box zinc finger</fullName>
    </recommendedName>
</protein>
<dbReference type="PROSITE" id="PS50089">
    <property type="entry name" value="ZF_RING_2"/>
    <property type="match status" value="1"/>
</dbReference>
<dbReference type="AlphaFoldDB" id="A0A075A3F6"/>
<dbReference type="SUPFAM" id="SSF57845">
    <property type="entry name" value="B-box zinc-binding domain"/>
    <property type="match status" value="1"/>
</dbReference>
<feature type="domain" description="RING-type" evidence="6">
    <location>
        <begin position="77"/>
        <end position="126"/>
    </location>
</feature>
<dbReference type="InterPro" id="IPR013083">
    <property type="entry name" value="Znf_RING/FYVE/PHD"/>
</dbReference>
<dbReference type="PANTHER" id="PTHR25462:SF305">
    <property type="entry name" value="RING-TYPE DOMAIN-CONTAINING PROTEIN"/>
    <property type="match status" value="1"/>
</dbReference>
<dbReference type="Gene3D" id="3.30.40.10">
    <property type="entry name" value="Zinc/RING finger domain, C3HC4 (zinc finger)"/>
    <property type="match status" value="1"/>
</dbReference>
<dbReference type="Proteomes" id="UP000054324">
    <property type="component" value="Unassembled WGS sequence"/>
</dbReference>
<dbReference type="Pfam" id="PF00643">
    <property type="entry name" value="zf-B_box"/>
    <property type="match status" value="1"/>
</dbReference>
<dbReference type="CTD" id="20314242"/>
<dbReference type="RefSeq" id="XP_009161975.1">
    <property type="nucleotide sequence ID" value="XM_009163711.1"/>
</dbReference>
<proteinExistence type="predicted"/>
<organism evidence="8 9">
    <name type="scientific">Opisthorchis viverrini</name>
    <name type="common">Southeast Asian liver fluke</name>
    <dbReference type="NCBI Taxonomy" id="6198"/>
    <lineage>
        <taxon>Eukaryota</taxon>
        <taxon>Metazoa</taxon>
        <taxon>Spiralia</taxon>
        <taxon>Lophotrochozoa</taxon>
        <taxon>Platyhelminthes</taxon>
        <taxon>Trematoda</taxon>
        <taxon>Digenea</taxon>
        <taxon>Opisthorchiida</taxon>
        <taxon>Opisthorchiata</taxon>
        <taxon>Opisthorchiidae</taxon>
        <taxon>Opisthorchis</taxon>
    </lineage>
</organism>
<gene>
    <name evidence="8" type="ORF">T265_00054</name>
</gene>
<dbReference type="InterPro" id="IPR047153">
    <property type="entry name" value="TRIM45/56/19-like"/>
</dbReference>
<feature type="compositionally biased region" description="Polar residues" evidence="5">
    <location>
        <begin position="233"/>
        <end position="247"/>
    </location>
</feature>
<dbReference type="GO" id="GO:0005654">
    <property type="term" value="C:nucleoplasm"/>
    <property type="evidence" value="ECO:0007669"/>
    <property type="project" value="TreeGrafter"/>
</dbReference>
<dbReference type="SMART" id="SM00336">
    <property type="entry name" value="BBOX"/>
    <property type="match status" value="2"/>
</dbReference>
<evidence type="ECO:0008006" key="10">
    <source>
        <dbReference type="Google" id="ProtNLM"/>
    </source>
</evidence>
<sequence>MSIENHQSAYHYRSRPRPVPNDDDGHAAEKTKLGKTREAEFAQSNARAAANKLVADSFFGTVAGRLAQEIHDEFLVCKICLESYNNPKCLSCLHTFCAACIDKHISAEVTYNKYTDYRDFTCPLCRKRTQLPLGGVKRLPDNFLISGLTELVMRQRASSHSSSSITLTAGPNGRGLGDGLDTNNCSLNGEDDNDRVHQLPRLNRRGITFGECEICAQVGWLDRGHSTEPVSRPLSNGDTGRASSAHLSNAPQASSKCLDCNKLLCIECVKRHRNTKVTKDHATFDLQSGKEIECKEHPGETVRFYCEACSSCICVLCTFNEHREHEVTSFGEAVNCLRAELEGALEHASRRILSCQTRMNAVNEASELVHNLERQIHETAEHFIEAIQKQEQEILHDLHEFIGSKNMATINHQLDAEHRLELAENIYKESSKYVEGQEIDMLLAKSELYEKLNQLNELHLDEAEFEPITAEVYFRPGTAQLGYLTNEVSGPPTEQYEYLHLPLSSSQSSLELANRPFLSTTASQTDSSLLEALAPKPKPKEEKQYRCRGCNTESLETRDEETNTRPRGINTSISFSEAVSNANSEELLNQLGTNNLDFQSMDNLTRARMRRKLREHCHTFDVSTGAQPEVVVNGERQKPPRGLNDCGFRRYSTIDKQHH</sequence>
<feature type="region of interest" description="Disordered" evidence="5">
    <location>
        <begin position="1"/>
        <end position="28"/>
    </location>
</feature>